<proteinExistence type="predicted"/>
<name>A0A935UHL2_9PROT</name>
<accession>A0A935UHL2</accession>
<comment type="caution">
    <text evidence="1">The sequence shown here is derived from an EMBL/GenBank/DDBJ whole genome shotgun (WGS) entry which is preliminary data.</text>
</comment>
<gene>
    <name evidence="1" type="ORF">IPJ27_22025</name>
</gene>
<dbReference type="AlphaFoldDB" id="A0A935UHL2"/>
<organism evidence="1 2">
    <name type="scientific">Candidatus Accumulibacter proximus</name>
    <dbReference type="NCBI Taxonomy" id="2954385"/>
    <lineage>
        <taxon>Bacteria</taxon>
        <taxon>Pseudomonadati</taxon>
        <taxon>Pseudomonadota</taxon>
        <taxon>Betaproteobacteria</taxon>
        <taxon>Candidatus Accumulibacter</taxon>
    </lineage>
</organism>
<dbReference type="EMBL" id="JADJMH010000034">
    <property type="protein sequence ID" value="MBK7677211.1"/>
    <property type="molecule type" value="Genomic_DNA"/>
</dbReference>
<sequence>MKQRYPKILSWLAGRAGVPDDKAEGVWADALRVASGECAVADSPEYWQAAVDHLRASLAGHSRAASLASPGAAGASRRQPDVCMA</sequence>
<evidence type="ECO:0000313" key="1">
    <source>
        <dbReference type="EMBL" id="MBK7677211.1"/>
    </source>
</evidence>
<protein>
    <submittedName>
        <fullName evidence="1">Uncharacterized protein</fullName>
    </submittedName>
</protein>
<reference evidence="1 2" key="1">
    <citation type="submission" date="2020-10" db="EMBL/GenBank/DDBJ databases">
        <title>Connecting structure to function with the recovery of over 1000 high-quality activated sludge metagenome-assembled genomes encoding full-length rRNA genes using long-read sequencing.</title>
        <authorList>
            <person name="Singleton C.M."/>
            <person name="Petriglieri F."/>
            <person name="Kristensen J.M."/>
            <person name="Kirkegaard R.H."/>
            <person name="Michaelsen T.Y."/>
            <person name="Andersen M.H."/>
            <person name="Karst S.M."/>
            <person name="Dueholm M.S."/>
            <person name="Nielsen P.H."/>
            <person name="Albertsen M."/>
        </authorList>
    </citation>
    <scope>NUCLEOTIDE SEQUENCE [LARGE SCALE GENOMIC DNA]</scope>
    <source>
        <strain evidence="1">EsbW_18-Q3-R4-48_BATAC.285</strain>
    </source>
</reference>
<evidence type="ECO:0000313" key="2">
    <source>
        <dbReference type="Proteomes" id="UP000697998"/>
    </source>
</evidence>
<dbReference type="Proteomes" id="UP000697998">
    <property type="component" value="Unassembled WGS sequence"/>
</dbReference>